<reference evidence="1 2" key="1">
    <citation type="submission" date="2023-03" db="EMBL/GenBank/DDBJ databases">
        <title>Complete genome of Arcanobacterium canis strain DSM 25104 isolated in 2010 from a canine otitis externa in Germany.</title>
        <authorList>
            <person name="Borowiak M."/>
            <person name="Kreitlow A."/>
            <person name="Malorny B."/>
            <person name="Laemmler C."/>
            <person name="Prenger-Berninghoff E."/>
            <person name="Ploetz M."/>
            <person name="Abdulmawjood A."/>
        </authorList>
    </citation>
    <scope>NUCLEOTIDE SEQUENCE [LARGE SCALE GENOMIC DNA]</scope>
    <source>
        <strain evidence="1 2">DSM 25104</strain>
    </source>
</reference>
<evidence type="ECO:0000313" key="2">
    <source>
        <dbReference type="Proteomes" id="UP001215216"/>
    </source>
</evidence>
<protein>
    <submittedName>
        <fullName evidence="1">Uncharacterized protein</fullName>
    </submittedName>
</protein>
<gene>
    <name evidence="1" type="ORF">P7079_07170</name>
</gene>
<dbReference type="Proteomes" id="UP001215216">
    <property type="component" value="Chromosome"/>
</dbReference>
<dbReference type="RefSeq" id="WP_278012592.1">
    <property type="nucleotide sequence ID" value="NZ_CP121208.1"/>
</dbReference>
<proteinExistence type="predicted"/>
<evidence type="ECO:0000313" key="1">
    <source>
        <dbReference type="EMBL" id="WFM83167.1"/>
    </source>
</evidence>
<organism evidence="1 2">
    <name type="scientific">Arcanobacterium canis</name>
    <dbReference type="NCBI Taxonomy" id="999183"/>
    <lineage>
        <taxon>Bacteria</taxon>
        <taxon>Bacillati</taxon>
        <taxon>Actinomycetota</taxon>
        <taxon>Actinomycetes</taxon>
        <taxon>Actinomycetales</taxon>
        <taxon>Actinomycetaceae</taxon>
        <taxon>Arcanobacterium</taxon>
    </lineage>
</organism>
<dbReference type="EMBL" id="CP121208">
    <property type="protein sequence ID" value="WFM83167.1"/>
    <property type="molecule type" value="Genomic_DNA"/>
</dbReference>
<name>A0ABY8FXC1_9ACTO</name>
<accession>A0ABY8FXC1</accession>
<keyword evidence="2" id="KW-1185">Reference proteome</keyword>
<sequence>MKPIKNAAGKTICKVDEDLEIIEIQVKGCRTYLWFEHGHIFSLNEPIPPDKLHKRA</sequence>